<comment type="caution">
    <text evidence="2">The sequence shown here is derived from an EMBL/GenBank/DDBJ whole genome shotgun (WGS) entry which is preliminary data.</text>
</comment>
<organism evidence="2 3">
    <name type="scientific">Variovorax paradoxus</name>
    <dbReference type="NCBI Taxonomy" id="34073"/>
    <lineage>
        <taxon>Bacteria</taxon>
        <taxon>Pseudomonadati</taxon>
        <taxon>Pseudomonadota</taxon>
        <taxon>Betaproteobacteria</taxon>
        <taxon>Burkholderiales</taxon>
        <taxon>Comamonadaceae</taxon>
        <taxon>Variovorax</taxon>
    </lineage>
</organism>
<protein>
    <submittedName>
        <fullName evidence="2">TraB/GumN family protein</fullName>
    </submittedName>
</protein>
<sequence length="337" mass="36628">MSPCLPILKALAACITRAAACGLALAGAAAAAQPAAPACPPSAEARLTPQVLEQARRRPVDRGYLWRIEKDGRTSWLYGTLHLGRAAWVVPGPRIAQTLRQSDTVALELDPLDTDAMQPLFAPGDPVRRAEVMTPARVERLNRQWAAACAREPGDPQLRLQPILQTTALAGYVARADGLYTDFAIDTVLAGYARRAKLPLVALESVQAQLALFTADSAREEAEQVDDALDELENGKLRQRMLELADMWSRGDLPRLADYERWCECMQTPAERAMMKKLLDERNPHLADGIVAVHDRGQRVFAAVGALHMVGPQGLVTLLGQRGFSVTQVVPAPAAPR</sequence>
<name>A0A2W5RGG3_VARPD</name>
<reference evidence="2 3" key="1">
    <citation type="submission" date="2017-08" db="EMBL/GenBank/DDBJ databases">
        <title>Infants hospitalized years apart are colonized by the same room-sourced microbial strains.</title>
        <authorList>
            <person name="Brooks B."/>
            <person name="Olm M.R."/>
            <person name="Firek B.A."/>
            <person name="Baker R."/>
            <person name="Thomas B.C."/>
            <person name="Morowitz M.J."/>
            <person name="Banfield J.F."/>
        </authorList>
    </citation>
    <scope>NUCLEOTIDE SEQUENCE [LARGE SCALE GENOMIC DNA]</scope>
    <source>
        <strain evidence="2">S2_005_003_R2_41</strain>
    </source>
</reference>
<dbReference type="AlphaFoldDB" id="A0A2W5RGG3"/>
<gene>
    <name evidence="2" type="ORF">DI563_24200</name>
</gene>
<accession>A0A2W5RGG3</accession>
<dbReference type="PANTHER" id="PTHR40590">
    <property type="entry name" value="CYTOPLASMIC PROTEIN-RELATED"/>
    <property type="match status" value="1"/>
</dbReference>
<evidence type="ECO:0000256" key="1">
    <source>
        <dbReference type="SAM" id="SignalP"/>
    </source>
</evidence>
<feature type="chain" id="PRO_5016131002" evidence="1">
    <location>
        <begin position="32"/>
        <end position="337"/>
    </location>
</feature>
<dbReference type="PANTHER" id="PTHR40590:SF1">
    <property type="entry name" value="CYTOPLASMIC PROTEIN"/>
    <property type="match status" value="1"/>
</dbReference>
<dbReference type="CDD" id="cd14789">
    <property type="entry name" value="Tiki"/>
    <property type="match status" value="1"/>
</dbReference>
<feature type="signal peptide" evidence="1">
    <location>
        <begin position="1"/>
        <end position="31"/>
    </location>
</feature>
<proteinExistence type="predicted"/>
<evidence type="ECO:0000313" key="3">
    <source>
        <dbReference type="Proteomes" id="UP000249135"/>
    </source>
</evidence>
<dbReference type="Pfam" id="PF01963">
    <property type="entry name" value="TraB_PrgY_gumN"/>
    <property type="match status" value="1"/>
</dbReference>
<dbReference type="InterPro" id="IPR002816">
    <property type="entry name" value="TraB/PrgY/GumN_fam"/>
</dbReference>
<dbReference type="Proteomes" id="UP000249135">
    <property type="component" value="Unassembled WGS sequence"/>
</dbReference>
<evidence type="ECO:0000313" key="2">
    <source>
        <dbReference type="EMBL" id="PZQ66203.1"/>
    </source>
</evidence>
<keyword evidence="1" id="KW-0732">Signal</keyword>
<dbReference type="InterPro" id="IPR047111">
    <property type="entry name" value="YbaP-like"/>
</dbReference>
<dbReference type="EMBL" id="QFPP01000442">
    <property type="protein sequence ID" value="PZQ66203.1"/>
    <property type="molecule type" value="Genomic_DNA"/>
</dbReference>